<reference evidence="11" key="1">
    <citation type="submission" date="2025-08" db="UniProtKB">
        <authorList>
            <consortium name="Ensembl"/>
        </authorList>
    </citation>
    <scope>IDENTIFICATION</scope>
</reference>
<keyword evidence="6" id="KW-0735">Signal-anchor</keyword>
<dbReference type="GO" id="GO:0009311">
    <property type="term" value="P:oligosaccharide metabolic process"/>
    <property type="evidence" value="ECO:0007669"/>
    <property type="project" value="TreeGrafter"/>
</dbReference>
<evidence type="ECO:0000313" key="11">
    <source>
        <dbReference type="Ensembl" id="ENSPMAP00000001268.1"/>
    </source>
</evidence>
<keyword evidence="7" id="KW-1133">Transmembrane helix</keyword>
<proteinExistence type="inferred from homology"/>
<reference evidence="11" key="2">
    <citation type="submission" date="2025-09" db="UniProtKB">
        <authorList>
            <consortium name="Ensembl"/>
        </authorList>
    </citation>
    <scope>IDENTIFICATION</scope>
</reference>
<evidence type="ECO:0000256" key="9">
    <source>
        <dbReference type="ARBA" id="ARBA00023136"/>
    </source>
</evidence>
<evidence type="ECO:0000256" key="5">
    <source>
        <dbReference type="ARBA" id="ARBA00022692"/>
    </source>
</evidence>
<dbReference type="PANTHER" id="PTHR11987">
    <property type="entry name" value="ALPHA-2,8-SIALYLTRANSFERASE"/>
    <property type="match status" value="1"/>
</dbReference>
<dbReference type="GO" id="GO:0000139">
    <property type="term" value="C:Golgi membrane"/>
    <property type="evidence" value="ECO:0007669"/>
    <property type="project" value="UniProtKB-SubCell"/>
</dbReference>
<protein>
    <submittedName>
        <fullName evidence="11">Uncharacterized protein</fullName>
    </submittedName>
</protein>
<dbReference type="STRING" id="7757.ENSPMAP00000001268"/>
<dbReference type="GO" id="GO:0006491">
    <property type="term" value="P:N-glycan processing"/>
    <property type="evidence" value="ECO:0007669"/>
    <property type="project" value="TreeGrafter"/>
</dbReference>
<keyword evidence="5" id="KW-0812">Transmembrane</keyword>
<evidence type="ECO:0000256" key="2">
    <source>
        <dbReference type="ARBA" id="ARBA00006003"/>
    </source>
</evidence>
<dbReference type="Pfam" id="PF00777">
    <property type="entry name" value="Glyco_transf_29"/>
    <property type="match status" value="1"/>
</dbReference>
<dbReference type="GO" id="GO:0003828">
    <property type="term" value="F:alpha-N-acetylneuraminate alpha-2,8-sialyltransferase activity"/>
    <property type="evidence" value="ECO:0007669"/>
    <property type="project" value="TreeGrafter"/>
</dbReference>
<dbReference type="Ensembl" id="ENSPMAT00000001273.1">
    <property type="protein sequence ID" value="ENSPMAP00000001268.1"/>
    <property type="gene ID" value="ENSPMAG00000001144.1"/>
</dbReference>
<sequence>EFPERSGRYPRCAVVGNGGILANSSCGSQIDAADFVIRCNIPPMGGDFQDDVGSKTNIVTSNPSIFIKQ</sequence>
<dbReference type="InterPro" id="IPR001675">
    <property type="entry name" value="Glyco_trans_29"/>
</dbReference>
<keyword evidence="4" id="KW-0808">Transferase</keyword>
<evidence type="ECO:0000256" key="6">
    <source>
        <dbReference type="ARBA" id="ARBA00022968"/>
    </source>
</evidence>
<organism evidence="11">
    <name type="scientific">Petromyzon marinus</name>
    <name type="common">Sea lamprey</name>
    <dbReference type="NCBI Taxonomy" id="7757"/>
    <lineage>
        <taxon>Eukaryota</taxon>
        <taxon>Metazoa</taxon>
        <taxon>Chordata</taxon>
        <taxon>Craniata</taxon>
        <taxon>Vertebrata</taxon>
        <taxon>Cyclostomata</taxon>
        <taxon>Hyperoartia</taxon>
        <taxon>Petromyzontiformes</taxon>
        <taxon>Petromyzontidae</taxon>
        <taxon>Petromyzon</taxon>
    </lineage>
</organism>
<evidence type="ECO:0000256" key="8">
    <source>
        <dbReference type="ARBA" id="ARBA00023034"/>
    </source>
</evidence>
<dbReference type="InterPro" id="IPR050943">
    <property type="entry name" value="Glycosyltr_29_Sialyltrsf"/>
</dbReference>
<dbReference type="InterPro" id="IPR038578">
    <property type="entry name" value="GT29-like_sf"/>
</dbReference>
<evidence type="ECO:0000256" key="4">
    <source>
        <dbReference type="ARBA" id="ARBA00022679"/>
    </source>
</evidence>
<keyword evidence="8" id="KW-0333">Golgi apparatus</keyword>
<dbReference type="AlphaFoldDB" id="S4R7T8"/>
<name>S4R7T8_PETMA</name>
<dbReference type="GeneTree" id="ENSGT01030000234535"/>
<keyword evidence="3" id="KW-0328">Glycosyltransferase</keyword>
<accession>S4R7T8</accession>
<keyword evidence="10" id="KW-0325">Glycoprotein</keyword>
<comment type="similarity">
    <text evidence="2">Belongs to the glycosyltransferase 29 family.</text>
</comment>
<dbReference type="HOGENOM" id="CLU_2782582_0_0_1"/>
<comment type="subcellular location">
    <subcellularLocation>
        <location evidence="1">Golgi apparatus membrane</location>
        <topology evidence="1">Single-pass type II membrane protein</topology>
    </subcellularLocation>
</comment>
<evidence type="ECO:0000256" key="7">
    <source>
        <dbReference type="ARBA" id="ARBA00022989"/>
    </source>
</evidence>
<dbReference type="Gene3D" id="3.90.1480.20">
    <property type="entry name" value="Glycosyl transferase family 29"/>
    <property type="match status" value="1"/>
</dbReference>
<evidence type="ECO:0000256" key="3">
    <source>
        <dbReference type="ARBA" id="ARBA00022676"/>
    </source>
</evidence>
<evidence type="ECO:0000256" key="10">
    <source>
        <dbReference type="ARBA" id="ARBA00023180"/>
    </source>
</evidence>
<dbReference type="PANTHER" id="PTHR11987:SF53">
    <property type="entry name" value="ALPHA-2,8-SIALYLTRANSFERASE 8F-LIKE"/>
    <property type="match status" value="1"/>
</dbReference>
<keyword evidence="9" id="KW-0472">Membrane</keyword>
<evidence type="ECO:0000256" key="1">
    <source>
        <dbReference type="ARBA" id="ARBA00004323"/>
    </source>
</evidence>